<gene>
    <name evidence="9" type="ORF">Amon01_000347400</name>
</gene>
<organism evidence="9 10">
    <name type="scientific">Ambrosiozyma monospora</name>
    <name type="common">Yeast</name>
    <name type="synonym">Endomycopsis monosporus</name>
    <dbReference type="NCBI Taxonomy" id="43982"/>
    <lineage>
        <taxon>Eukaryota</taxon>
        <taxon>Fungi</taxon>
        <taxon>Dikarya</taxon>
        <taxon>Ascomycota</taxon>
        <taxon>Saccharomycotina</taxon>
        <taxon>Pichiomycetes</taxon>
        <taxon>Pichiales</taxon>
        <taxon>Pichiaceae</taxon>
        <taxon>Ambrosiozyma</taxon>
    </lineage>
</organism>
<evidence type="ECO:0000256" key="7">
    <source>
        <dbReference type="SAM" id="MobiDB-lite"/>
    </source>
</evidence>
<protein>
    <recommendedName>
        <fullName evidence="4">Ras modification protein ERF4</fullName>
    </recommendedName>
</protein>
<dbReference type="PANTHER" id="PTHR13254">
    <property type="entry name" value="GOLGI AUTOANTIGEN, GOLGIN SUBFAMILY A, 7"/>
    <property type="match status" value="1"/>
</dbReference>
<feature type="compositionally biased region" description="Basic and acidic residues" evidence="7">
    <location>
        <begin position="212"/>
        <end position="239"/>
    </location>
</feature>
<comment type="subcellular location">
    <subcellularLocation>
        <location evidence="1">Endoplasmic reticulum membrane</location>
        <topology evidence="1">Peripheral membrane protein</topology>
    </subcellularLocation>
</comment>
<dbReference type="Proteomes" id="UP001165063">
    <property type="component" value="Unassembled WGS sequence"/>
</dbReference>
<feature type="domain" description="Golgin subfamily A member 7/ERF4" evidence="8">
    <location>
        <begin position="76"/>
        <end position="202"/>
    </location>
</feature>
<dbReference type="PANTHER" id="PTHR13254:SF0">
    <property type="entry name" value="GOLGIN SUBFAMILY A MEMBER 7_ERF4 DOMAIN-CONTAINING PROTEIN"/>
    <property type="match status" value="1"/>
</dbReference>
<dbReference type="OrthoDB" id="5377273at2759"/>
<dbReference type="InterPro" id="IPR051371">
    <property type="entry name" value="Ras_palmitoyltransferase"/>
</dbReference>
<feature type="region of interest" description="Disordered" evidence="7">
    <location>
        <begin position="206"/>
        <end position="239"/>
    </location>
</feature>
<dbReference type="GO" id="GO:0005789">
    <property type="term" value="C:endoplasmic reticulum membrane"/>
    <property type="evidence" value="ECO:0007669"/>
    <property type="project" value="UniProtKB-SubCell"/>
</dbReference>
<dbReference type="InterPro" id="IPR019383">
    <property type="entry name" value="Golgin_A_7/ERF4"/>
</dbReference>
<evidence type="ECO:0000256" key="6">
    <source>
        <dbReference type="ARBA" id="ARBA00023136"/>
    </source>
</evidence>
<comment type="caution">
    <text evidence="9">The sequence shown here is derived from an EMBL/GenBank/DDBJ whole genome shotgun (WGS) entry which is preliminary data.</text>
</comment>
<evidence type="ECO:0000256" key="2">
    <source>
        <dbReference type="ARBA" id="ARBA00007732"/>
    </source>
</evidence>
<sequence>MSSVYNYHQYQQYNPTSPSQPLVITHFPNPYPPPQPKQSKPKSKQNSESTTTTTSKPTIPAFNPQLLHFHQQNTRIVRIPRLTNTDIPQFSNLLPGEDSEDQVLNPDPHNIHHFKPRFSFRNQWFDTTSISPLSNYLTPEQFAKIVDEVNLYLRQMYEPRSWALLYMVMNSLSFGLINGLFDVDKVAFGKLERFIEDLNSRFDSGNFGNEKNCSEKDKDKIKGDSHGDDNDNDDRTIDGDHSKMISLKGVRLISPADNGFLSLDFEIPKPGPEIVVETDETVVEK</sequence>
<evidence type="ECO:0000256" key="3">
    <source>
        <dbReference type="ARBA" id="ARBA00011396"/>
    </source>
</evidence>
<evidence type="ECO:0000259" key="8">
    <source>
        <dbReference type="Pfam" id="PF10256"/>
    </source>
</evidence>
<dbReference type="Pfam" id="PF10256">
    <property type="entry name" value="Erf4"/>
    <property type="match status" value="1"/>
</dbReference>
<dbReference type="GO" id="GO:0031211">
    <property type="term" value="C:endoplasmic reticulum palmitoyltransferase complex"/>
    <property type="evidence" value="ECO:0007669"/>
    <property type="project" value="TreeGrafter"/>
</dbReference>
<feature type="compositionally biased region" description="Polar residues" evidence="7">
    <location>
        <begin position="12"/>
        <end position="22"/>
    </location>
</feature>
<feature type="compositionally biased region" description="Low complexity" evidence="7">
    <location>
        <begin position="44"/>
        <end position="58"/>
    </location>
</feature>
<reference evidence="9" key="1">
    <citation type="submission" date="2023-04" db="EMBL/GenBank/DDBJ databases">
        <title>Ambrosiozyma monospora NBRC 1965.</title>
        <authorList>
            <person name="Ichikawa N."/>
            <person name="Sato H."/>
            <person name="Tonouchi N."/>
        </authorList>
    </citation>
    <scope>NUCLEOTIDE SEQUENCE</scope>
    <source>
        <strain evidence="9">NBRC 1965</strain>
    </source>
</reference>
<keyword evidence="10" id="KW-1185">Reference proteome</keyword>
<evidence type="ECO:0000256" key="1">
    <source>
        <dbReference type="ARBA" id="ARBA00004406"/>
    </source>
</evidence>
<dbReference type="AlphaFoldDB" id="A0A9W7DGB8"/>
<evidence type="ECO:0000313" key="10">
    <source>
        <dbReference type="Proteomes" id="UP001165063"/>
    </source>
</evidence>
<name>A0A9W7DGB8_AMBMO</name>
<evidence type="ECO:0000256" key="5">
    <source>
        <dbReference type="ARBA" id="ARBA00022824"/>
    </source>
</evidence>
<keyword evidence="5" id="KW-0256">Endoplasmic reticulum</keyword>
<keyword evidence="6" id="KW-0472">Membrane</keyword>
<evidence type="ECO:0000256" key="4">
    <source>
        <dbReference type="ARBA" id="ARBA00018463"/>
    </source>
</evidence>
<comment type="subunit">
    <text evidence="3">Interacts with ERF2.</text>
</comment>
<evidence type="ECO:0000313" key="9">
    <source>
        <dbReference type="EMBL" id="GMG27723.1"/>
    </source>
</evidence>
<proteinExistence type="inferred from homology"/>
<dbReference type="EMBL" id="BSXU01001466">
    <property type="protein sequence ID" value="GMG27723.1"/>
    <property type="molecule type" value="Genomic_DNA"/>
</dbReference>
<accession>A0A9W7DGB8</accession>
<dbReference type="GO" id="GO:0006612">
    <property type="term" value="P:protein targeting to membrane"/>
    <property type="evidence" value="ECO:0007669"/>
    <property type="project" value="TreeGrafter"/>
</dbReference>
<feature type="region of interest" description="Disordered" evidence="7">
    <location>
        <begin position="12"/>
        <end position="64"/>
    </location>
</feature>
<comment type="similarity">
    <text evidence="2">Belongs to the ERF4 family.</text>
</comment>